<dbReference type="AlphaFoldDB" id="A0ABD3FA31"/>
<dbReference type="PANTHER" id="PTHR13510:SF44">
    <property type="entry name" value="RABENOSYN-5"/>
    <property type="match status" value="1"/>
</dbReference>
<organism evidence="2 3">
    <name type="scientific">Phytophthora oleae</name>
    <dbReference type="NCBI Taxonomy" id="2107226"/>
    <lineage>
        <taxon>Eukaryota</taxon>
        <taxon>Sar</taxon>
        <taxon>Stramenopiles</taxon>
        <taxon>Oomycota</taxon>
        <taxon>Peronosporomycetes</taxon>
        <taxon>Peronosporales</taxon>
        <taxon>Peronosporaceae</taxon>
        <taxon>Phytophthora</taxon>
    </lineage>
</organism>
<evidence type="ECO:0000313" key="3">
    <source>
        <dbReference type="Proteomes" id="UP001632037"/>
    </source>
</evidence>
<sequence length="484" mass="53611">MVIYPPESYVNKDTPHFSATDTYQKGTDTHRDSMVERRATAPMPPTQQDAAIQAFPRRATAPEDANQHRYTLLETSQTSMPSPPRETPSVSSSNAALQPGNVEGFRHLAHSIVSRTLALECEYDRMGRPEQDEQVWKMLKKQNRLRVYKRKAQSVQLDESRVGNAAKKPPMVICVGSVEGTVEDILYGIHAKTRSEMGATMTFMERSPLDCDVLALLERGSKTDPFRQLSIKYLLAETFGDTRVVNDRDVCTLESMGFATDSRGKRYGYYLLRSVDVPECSPLPEDSGVVRASVTMCCIYRQAQGSVKVYSKAMIGLGGSLPAFMAYDAASELLLSTAEAIVSATAKRLTVLALQNLRTQKTQEPEDLTSSSESELLSSSRLGRSFDFRSTKSLSTMAEEGRPAAQKTPVKPCSVCDKKPKMAKLVRSTHRNCGVCYQCVCTKCSVKQKLYARAEPVLIACCKVCLLAAKQLRVDPRDPFPMLP</sequence>
<dbReference type="Gene3D" id="3.30.530.20">
    <property type="match status" value="1"/>
</dbReference>
<dbReference type="Proteomes" id="UP001632037">
    <property type="component" value="Unassembled WGS sequence"/>
</dbReference>
<keyword evidence="3" id="KW-1185">Reference proteome</keyword>
<name>A0ABD3FA31_9STRA</name>
<evidence type="ECO:0000256" key="1">
    <source>
        <dbReference type="SAM" id="MobiDB-lite"/>
    </source>
</evidence>
<feature type="region of interest" description="Disordered" evidence="1">
    <location>
        <begin position="74"/>
        <end position="98"/>
    </location>
</feature>
<accession>A0ABD3FA31</accession>
<feature type="compositionally biased region" description="Polar residues" evidence="1">
    <location>
        <begin position="17"/>
        <end position="26"/>
    </location>
</feature>
<dbReference type="EMBL" id="JBIMZQ010000026">
    <property type="protein sequence ID" value="KAL3663738.1"/>
    <property type="molecule type" value="Genomic_DNA"/>
</dbReference>
<dbReference type="InterPro" id="IPR023393">
    <property type="entry name" value="START-like_dom_sf"/>
</dbReference>
<evidence type="ECO:0008006" key="4">
    <source>
        <dbReference type="Google" id="ProtNLM"/>
    </source>
</evidence>
<dbReference type="InterPro" id="IPR011011">
    <property type="entry name" value="Znf_FYVE_PHD"/>
</dbReference>
<protein>
    <recommendedName>
        <fullName evidence="4">FYVE-type domain-containing protein</fullName>
    </recommendedName>
</protein>
<dbReference type="SUPFAM" id="SSF57903">
    <property type="entry name" value="FYVE/PHD zinc finger"/>
    <property type="match status" value="1"/>
</dbReference>
<feature type="region of interest" description="Disordered" evidence="1">
    <location>
        <begin position="1"/>
        <end position="30"/>
    </location>
</feature>
<dbReference type="PANTHER" id="PTHR13510">
    <property type="entry name" value="FYVE-FINGER-CONTAINING RAB5 EFFECTOR PROTEIN RABENOSYN-5-RELATED"/>
    <property type="match status" value="1"/>
</dbReference>
<dbReference type="InterPro" id="IPR052727">
    <property type="entry name" value="Rab4/Rab5_effector"/>
</dbReference>
<comment type="caution">
    <text evidence="2">The sequence shown here is derived from an EMBL/GenBank/DDBJ whole genome shotgun (WGS) entry which is preliminary data.</text>
</comment>
<reference evidence="2 3" key="1">
    <citation type="submission" date="2024-09" db="EMBL/GenBank/DDBJ databases">
        <title>Genome sequencing and assembly of Phytophthora oleae, isolate VK10A, causative agent of rot of olive drupes.</title>
        <authorList>
            <person name="Conti Taguali S."/>
            <person name="Riolo M."/>
            <person name="La Spada F."/>
            <person name="Cacciola S.O."/>
            <person name="Dionisio G."/>
        </authorList>
    </citation>
    <scope>NUCLEOTIDE SEQUENCE [LARGE SCALE GENOMIC DNA]</scope>
    <source>
        <strain evidence="2 3">VK10A</strain>
    </source>
</reference>
<proteinExistence type="predicted"/>
<gene>
    <name evidence="2" type="ORF">V7S43_011153</name>
</gene>
<evidence type="ECO:0000313" key="2">
    <source>
        <dbReference type="EMBL" id="KAL3663738.1"/>
    </source>
</evidence>